<dbReference type="Gene3D" id="3.80.10.10">
    <property type="entry name" value="Ribonuclease Inhibitor"/>
    <property type="match status" value="1"/>
</dbReference>
<name>A0A165WMD9_9AGAM</name>
<proteinExistence type="predicted"/>
<dbReference type="Proteomes" id="UP000076798">
    <property type="component" value="Unassembled WGS sequence"/>
</dbReference>
<sequence length="571" mass="65555">MNRESNFDTAFSKALPRELQAEILFRYAQSVREEEFYEGYHVHYEGKYGRQGRPGYLLDIMLVCSTWFHITRTDPRFWTAINFAWCPWKIAKYLTLSKSAGLRLAIPTYNDSPLIREKSKLLMKYINRARGIEFLPLTDFGSISRGWGAPEPEKPAVILHLLQDVIDNNLAPSLTHLMVRDADRIYTLPPSVSFLSLRTLELGGCLLQGAWVETLPASLEEIRVFYSNIHVGEDDIPTLLRRCSRLEVLAFSDNTLLIREYKETVAQTDDSVISVENLRKLKPWPLSRNGLERIFNTCTFHHMPKFNITLQPSTGSISPLLPKPIANCMARSTSLELRVTYDVIKAIFSDSQSMSPNERHTLEVNLRGEIKSKETLQSRWYANLDEIIHLFKNVTDLKVHQHPRRRTPRGTSRCIWPSLLTAFRGITTLEVGGVIDDELFEILEVPGQLSEVPFPCLAYLRLGYEEDYYDTVIYPLTDDERGPGFPDTGTSFGSLEQKRAKEDKHRHDLFTAFLSNRMTASGKLARLVVDSRCIWMEKHPSSEELNPETVKRFVDVFEVREPAFEPVADDF</sequence>
<evidence type="ECO:0000313" key="2">
    <source>
        <dbReference type="Proteomes" id="UP000076798"/>
    </source>
</evidence>
<dbReference type="EMBL" id="KV428645">
    <property type="protein sequence ID" value="KZT31332.1"/>
    <property type="molecule type" value="Genomic_DNA"/>
</dbReference>
<gene>
    <name evidence="1" type="ORF">SISSUDRAFT_1067849</name>
</gene>
<evidence type="ECO:0008006" key="3">
    <source>
        <dbReference type="Google" id="ProtNLM"/>
    </source>
</evidence>
<organism evidence="1 2">
    <name type="scientific">Sistotremastrum suecicum HHB10207 ss-3</name>
    <dbReference type="NCBI Taxonomy" id="1314776"/>
    <lineage>
        <taxon>Eukaryota</taxon>
        <taxon>Fungi</taxon>
        <taxon>Dikarya</taxon>
        <taxon>Basidiomycota</taxon>
        <taxon>Agaricomycotina</taxon>
        <taxon>Agaricomycetes</taxon>
        <taxon>Sistotremastrales</taxon>
        <taxon>Sistotremastraceae</taxon>
        <taxon>Sistotremastrum</taxon>
    </lineage>
</organism>
<reference evidence="1 2" key="1">
    <citation type="journal article" date="2016" name="Mol. Biol. Evol.">
        <title>Comparative Genomics of Early-Diverging Mushroom-Forming Fungi Provides Insights into the Origins of Lignocellulose Decay Capabilities.</title>
        <authorList>
            <person name="Nagy L.G."/>
            <person name="Riley R."/>
            <person name="Tritt A."/>
            <person name="Adam C."/>
            <person name="Daum C."/>
            <person name="Floudas D."/>
            <person name="Sun H."/>
            <person name="Yadav J.S."/>
            <person name="Pangilinan J."/>
            <person name="Larsson K.H."/>
            <person name="Matsuura K."/>
            <person name="Barry K."/>
            <person name="Labutti K."/>
            <person name="Kuo R."/>
            <person name="Ohm R.A."/>
            <person name="Bhattacharya S.S."/>
            <person name="Shirouzu T."/>
            <person name="Yoshinaga Y."/>
            <person name="Martin F.M."/>
            <person name="Grigoriev I.V."/>
            <person name="Hibbett D.S."/>
        </authorList>
    </citation>
    <scope>NUCLEOTIDE SEQUENCE [LARGE SCALE GENOMIC DNA]</scope>
    <source>
        <strain evidence="1 2">HHB10207 ss-3</strain>
    </source>
</reference>
<dbReference type="AlphaFoldDB" id="A0A165WMD9"/>
<dbReference type="InterPro" id="IPR032675">
    <property type="entry name" value="LRR_dom_sf"/>
</dbReference>
<evidence type="ECO:0000313" key="1">
    <source>
        <dbReference type="EMBL" id="KZT31332.1"/>
    </source>
</evidence>
<keyword evidence="2" id="KW-1185">Reference proteome</keyword>
<dbReference type="SUPFAM" id="SSF52058">
    <property type="entry name" value="L domain-like"/>
    <property type="match status" value="1"/>
</dbReference>
<accession>A0A165WMD9</accession>
<protein>
    <recommendedName>
        <fullName evidence="3">F-box domain-containing protein</fullName>
    </recommendedName>
</protein>